<sequence length="334" mass="36910">MRVLGCTTAPITVLRVGFPPPACRVDEGDRFGAALDFAARAVIENRLLRVGIFRCAGQCKSTAATDALVSLNLRWYATSVIHQLYNDAETDCRVEMMQYKTMGIRPSKAKLERWSIYTSPHHLARFANESKEYVRSWTKLHRCRFASAEQCQLLITLQHRLQCDLNDAAAQTTNGGSSEDAHHEKYTEEGVSTQLIRDLPRGNVYVIGGRTFHFDEACVCHSLAAEPPDEDGDTTADEDNSPGSFRKGNAGAPDQLSECSSVPSPCITASSDSPKERFTASTLEAIMAVVRRYCASQGLHGEEQRMLTRAVTTQLSQIGFANMEYSAVTTRQFV</sequence>
<feature type="compositionally biased region" description="Polar residues" evidence="1">
    <location>
        <begin position="257"/>
        <end position="272"/>
    </location>
</feature>
<keyword evidence="3" id="KW-1185">Reference proteome</keyword>
<dbReference type="EMBL" id="JABANO010030539">
    <property type="protein sequence ID" value="KAF4711703.1"/>
    <property type="molecule type" value="Genomic_DNA"/>
</dbReference>
<dbReference type="Proteomes" id="UP000553632">
    <property type="component" value="Unassembled WGS sequence"/>
</dbReference>
<accession>A0A7J6QTS4</accession>
<organism evidence="2 3">
    <name type="scientific">Perkinsus olseni</name>
    <name type="common">Perkinsus atlanticus</name>
    <dbReference type="NCBI Taxonomy" id="32597"/>
    <lineage>
        <taxon>Eukaryota</taxon>
        <taxon>Sar</taxon>
        <taxon>Alveolata</taxon>
        <taxon>Perkinsozoa</taxon>
        <taxon>Perkinsea</taxon>
        <taxon>Perkinsida</taxon>
        <taxon>Perkinsidae</taxon>
        <taxon>Perkinsus</taxon>
    </lineage>
</organism>
<evidence type="ECO:0000313" key="3">
    <source>
        <dbReference type="Proteomes" id="UP000553632"/>
    </source>
</evidence>
<feature type="region of interest" description="Disordered" evidence="1">
    <location>
        <begin position="171"/>
        <end position="191"/>
    </location>
</feature>
<dbReference type="OMA" id="NMEYSAV"/>
<proteinExistence type="predicted"/>
<dbReference type="AlphaFoldDB" id="A0A7J6QTS4"/>
<name>A0A7J6QTS4_PEROL</name>
<gene>
    <name evidence="2" type="ORF">FOZ63_005362</name>
</gene>
<evidence type="ECO:0000313" key="2">
    <source>
        <dbReference type="EMBL" id="KAF4711703.1"/>
    </source>
</evidence>
<feature type="compositionally biased region" description="Acidic residues" evidence="1">
    <location>
        <begin position="227"/>
        <end position="240"/>
    </location>
</feature>
<comment type="caution">
    <text evidence="2">The sequence shown here is derived from an EMBL/GenBank/DDBJ whole genome shotgun (WGS) entry which is preliminary data.</text>
</comment>
<feature type="non-terminal residue" evidence="2">
    <location>
        <position position="1"/>
    </location>
</feature>
<evidence type="ECO:0000256" key="1">
    <source>
        <dbReference type="SAM" id="MobiDB-lite"/>
    </source>
</evidence>
<protein>
    <submittedName>
        <fullName evidence="2">Uncharacterized protein</fullName>
    </submittedName>
</protein>
<feature type="region of interest" description="Disordered" evidence="1">
    <location>
        <begin position="225"/>
        <end position="274"/>
    </location>
</feature>
<feature type="compositionally biased region" description="Basic and acidic residues" evidence="1">
    <location>
        <begin position="179"/>
        <end position="188"/>
    </location>
</feature>
<reference evidence="2 3" key="1">
    <citation type="submission" date="2020-04" db="EMBL/GenBank/DDBJ databases">
        <title>Perkinsus olseni comparative genomics.</title>
        <authorList>
            <person name="Bogema D.R."/>
        </authorList>
    </citation>
    <scope>NUCLEOTIDE SEQUENCE [LARGE SCALE GENOMIC DNA]</scope>
    <source>
        <strain evidence="2 3">ATCC PRA-207</strain>
    </source>
</reference>